<reference evidence="1" key="2">
    <citation type="journal article" date="2015" name="Fish Shellfish Immunol.">
        <title>Early steps in the European eel (Anguilla anguilla)-Vibrio vulnificus interaction in the gills: Role of the RtxA13 toxin.</title>
        <authorList>
            <person name="Callol A."/>
            <person name="Pajuelo D."/>
            <person name="Ebbesson L."/>
            <person name="Teles M."/>
            <person name="MacKenzie S."/>
            <person name="Amaro C."/>
        </authorList>
    </citation>
    <scope>NUCLEOTIDE SEQUENCE</scope>
</reference>
<sequence>MSWQSDMGKKMMNHQMG</sequence>
<proteinExistence type="predicted"/>
<organism evidence="1">
    <name type="scientific">Anguilla anguilla</name>
    <name type="common">European freshwater eel</name>
    <name type="synonym">Muraena anguilla</name>
    <dbReference type="NCBI Taxonomy" id="7936"/>
    <lineage>
        <taxon>Eukaryota</taxon>
        <taxon>Metazoa</taxon>
        <taxon>Chordata</taxon>
        <taxon>Craniata</taxon>
        <taxon>Vertebrata</taxon>
        <taxon>Euteleostomi</taxon>
        <taxon>Actinopterygii</taxon>
        <taxon>Neopterygii</taxon>
        <taxon>Teleostei</taxon>
        <taxon>Anguilliformes</taxon>
        <taxon>Anguillidae</taxon>
        <taxon>Anguilla</taxon>
    </lineage>
</organism>
<evidence type="ECO:0000313" key="1">
    <source>
        <dbReference type="EMBL" id="JAI07256.1"/>
    </source>
</evidence>
<dbReference type="EMBL" id="GBXM01001322">
    <property type="protein sequence ID" value="JAI07256.1"/>
    <property type="molecule type" value="Transcribed_RNA"/>
</dbReference>
<name>A0A0E9XZK0_ANGAN</name>
<reference evidence="1" key="1">
    <citation type="submission" date="2014-11" db="EMBL/GenBank/DDBJ databases">
        <authorList>
            <person name="Amaro Gonzalez C."/>
        </authorList>
    </citation>
    <scope>NUCLEOTIDE SEQUENCE</scope>
</reference>
<dbReference type="AlphaFoldDB" id="A0A0E9XZK0"/>
<protein>
    <submittedName>
        <fullName evidence="1">Uncharacterized protein</fullName>
    </submittedName>
</protein>
<accession>A0A0E9XZK0</accession>